<organism evidence="1 2">
    <name type="scientific">Morus notabilis</name>
    <dbReference type="NCBI Taxonomy" id="981085"/>
    <lineage>
        <taxon>Eukaryota</taxon>
        <taxon>Viridiplantae</taxon>
        <taxon>Streptophyta</taxon>
        <taxon>Embryophyta</taxon>
        <taxon>Tracheophyta</taxon>
        <taxon>Spermatophyta</taxon>
        <taxon>Magnoliopsida</taxon>
        <taxon>eudicotyledons</taxon>
        <taxon>Gunneridae</taxon>
        <taxon>Pentapetalae</taxon>
        <taxon>rosids</taxon>
        <taxon>fabids</taxon>
        <taxon>Rosales</taxon>
        <taxon>Moraceae</taxon>
        <taxon>Moreae</taxon>
        <taxon>Morus</taxon>
    </lineage>
</organism>
<evidence type="ECO:0000313" key="1">
    <source>
        <dbReference type="EMBL" id="EXC25441.1"/>
    </source>
</evidence>
<evidence type="ECO:0000313" key="2">
    <source>
        <dbReference type="Proteomes" id="UP000030645"/>
    </source>
</evidence>
<keyword evidence="2" id="KW-1185">Reference proteome</keyword>
<proteinExistence type="predicted"/>
<sequence length="63" mass="7349">MNNDSDPPMPSVSLSLLYSLKAGKPCNERREELRLPDNHKTRGLCDLRRSFAILYFEQGKRKR</sequence>
<dbReference type="Proteomes" id="UP000030645">
    <property type="component" value="Unassembled WGS sequence"/>
</dbReference>
<accession>W9STC1</accession>
<reference evidence="2" key="1">
    <citation type="submission" date="2013-01" db="EMBL/GenBank/DDBJ databases">
        <title>Draft Genome Sequence of a Mulberry Tree, Morus notabilis C.K. Schneid.</title>
        <authorList>
            <person name="He N."/>
            <person name="Zhao S."/>
        </authorList>
    </citation>
    <scope>NUCLEOTIDE SEQUENCE</scope>
</reference>
<gene>
    <name evidence="1" type="ORF">L484_016826</name>
</gene>
<dbReference type="AlphaFoldDB" id="W9STC1"/>
<protein>
    <submittedName>
        <fullName evidence="1">Uncharacterized protein</fullName>
    </submittedName>
</protein>
<name>W9STC1_9ROSA</name>
<dbReference type="EMBL" id="KE346069">
    <property type="protein sequence ID" value="EXC25441.1"/>
    <property type="molecule type" value="Genomic_DNA"/>
</dbReference>